<sequence length="341" mass="36466">MLRRFALLVGTISALALPGVHARADNADAKLLEAVRAADLRVAAIGWRLATANVPLCDQMEAGMGVVVHTLDQFDPKARDSARAHFGFATPVAIEGVIAGSPAERAGLRPDDSLVRVGPVEIAKLAGRPGTTDRLVAAQLGIAALPQDAPIEIDVIRAGAPVHVAVQPVPACRTRFELELDGGFGASADGAMVQIGSGFLDDYPDDQLAAVIAHEFAHNILRHRERLEARGVDYGLLAGFGANVKYFRQTEVQADLLSAYLLANAKYPVRASVAFWQHFGPSKAGGILRSRSHPAWRDRVATLEAEATKIDALSTRPLVPALIADRNKPLDGDWQSILVRR</sequence>
<protein>
    <submittedName>
        <fullName evidence="9">Membrane-associated protease RseP (Regulator of RpoE activity)</fullName>
    </submittedName>
</protein>
<feature type="domain" description="Peptidase M48" evidence="8">
    <location>
        <begin position="244"/>
        <end position="306"/>
    </location>
</feature>
<evidence type="ECO:0000256" key="1">
    <source>
        <dbReference type="ARBA" id="ARBA00022670"/>
    </source>
</evidence>
<evidence type="ECO:0000256" key="7">
    <source>
        <dbReference type="SAM" id="SignalP"/>
    </source>
</evidence>
<dbReference type="GO" id="GO:0051603">
    <property type="term" value="P:proteolysis involved in protein catabolic process"/>
    <property type="evidence" value="ECO:0007669"/>
    <property type="project" value="TreeGrafter"/>
</dbReference>
<evidence type="ECO:0000259" key="8">
    <source>
        <dbReference type="Pfam" id="PF01435"/>
    </source>
</evidence>
<feature type="chain" id="PRO_5031227380" evidence="7">
    <location>
        <begin position="23"/>
        <end position="341"/>
    </location>
</feature>
<reference evidence="9 10" key="1">
    <citation type="submission" date="2020-08" db="EMBL/GenBank/DDBJ databases">
        <title>Genomic Encyclopedia of Type Strains, Phase IV (KMG-IV): sequencing the most valuable type-strain genomes for metagenomic binning, comparative biology and taxonomic classification.</title>
        <authorList>
            <person name="Goeker M."/>
        </authorList>
    </citation>
    <scope>NUCLEOTIDE SEQUENCE [LARGE SCALE GENOMIC DNA]</scope>
    <source>
        <strain evidence="9 10">DSM 101806</strain>
    </source>
</reference>
<dbReference type="InterPro" id="IPR001915">
    <property type="entry name" value="Peptidase_M48"/>
</dbReference>
<keyword evidence="3 6" id="KW-0378">Hydrolase</keyword>
<dbReference type="Pfam" id="PF01435">
    <property type="entry name" value="Peptidase_M48"/>
    <property type="match status" value="2"/>
</dbReference>
<evidence type="ECO:0000256" key="6">
    <source>
        <dbReference type="RuleBase" id="RU003983"/>
    </source>
</evidence>
<dbReference type="Gene3D" id="2.30.42.10">
    <property type="match status" value="1"/>
</dbReference>
<dbReference type="AlphaFoldDB" id="A0A7W6NUD5"/>
<keyword evidence="10" id="KW-1185">Reference proteome</keyword>
<dbReference type="Gene3D" id="3.30.2010.10">
    <property type="entry name" value="Metalloproteases ('zincins'), catalytic domain"/>
    <property type="match status" value="1"/>
</dbReference>
<keyword evidence="1 6" id="KW-0645">Protease</keyword>
<dbReference type="GO" id="GO:0016020">
    <property type="term" value="C:membrane"/>
    <property type="evidence" value="ECO:0007669"/>
    <property type="project" value="TreeGrafter"/>
</dbReference>
<keyword evidence="4 6" id="KW-0862">Zinc</keyword>
<evidence type="ECO:0000313" key="10">
    <source>
        <dbReference type="Proteomes" id="UP000557392"/>
    </source>
</evidence>
<evidence type="ECO:0000313" key="9">
    <source>
        <dbReference type="EMBL" id="MBB4096919.1"/>
    </source>
</evidence>
<comment type="cofactor">
    <cofactor evidence="6">
        <name>Zn(2+)</name>
        <dbReference type="ChEBI" id="CHEBI:29105"/>
    </cofactor>
    <text evidence="6">Binds 1 zinc ion per subunit.</text>
</comment>
<dbReference type="PANTHER" id="PTHR22726">
    <property type="entry name" value="METALLOENDOPEPTIDASE OMA1"/>
    <property type="match status" value="1"/>
</dbReference>
<keyword evidence="7" id="KW-0732">Signal</keyword>
<keyword evidence="5 6" id="KW-0482">Metalloprotease</keyword>
<dbReference type="Proteomes" id="UP000557392">
    <property type="component" value="Unassembled WGS sequence"/>
</dbReference>
<keyword evidence="2" id="KW-0479">Metal-binding</keyword>
<dbReference type="CDD" id="cd07342">
    <property type="entry name" value="M48C_Oma1_like"/>
    <property type="match status" value="1"/>
</dbReference>
<proteinExistence type="inferred from homology"/>
<dbReference type="GO" id="GO:0004222">
    <property type="term" value="F:metalloendopeptidase activity"/>
    <property type="evidence" value="ECO:0007669"/>
    <property type="project" value="InterPro"/>
</dbReference>
<gene>
    <name evidence="9" type="ORF">GGR46_000452</name>
</gene>
<evidence type="ECO:0000256" key="5">
    <source>
        <dbReference type="ARBA" id="ARBA00023049"/>
    </source>
</evidence>
<dbReference type="PANTHER" id="PTHR22726:SF1">
    <property type="entry name" value="METALLOENDOPEPTIDASE OMA1, MITOCHONDRIAL"/>
    <property type="match status" value="1"/>
</dbReference>
<evidence type="ECO:0000256" key="3">
    <source>
        <dbReference type="ARBA" id="ARBA00022801"/>
    </source>
</evidence>
<dbReference type="RefSeq" id="WP_221262529.1">
    <property type="nucleotide sequence ID" value="NZ_JACIEH010000001.1"/>
</dbReference>
<dbReference type="InterPro" id="IPR051156">
    <property type="entry name" value="Mito/Outer_Membr_Metalloprot"/>
</dbReference>
<dbReference type="EMBL" id="JACIEH010000001">
    <property type="protein sequence ID" value="MBB4096919.1"/>
    <property type="molecule type" value="Genomic_DNA"/>
</dbReference>
<accession>A0A7W6NUD5</accession>
<feature type="domain" description="Peptidase M48" evidence="8">
    <location>
        <begin position="185"/>
        <end position="228"/>
    </location>
</feature>
<comment type="caution">
    <text evidence="9">The sequence shown here is derived from an EMBL/GenBank/DDBJ whole genome shotgun (WGS) entry which is preliminary data.</text>
</comment>
<evidence type="ECO:0000256" key="4">
    <source>
        <dbReference type="ARBA" id="ARBA00022833"/>
    </source>
</evidence>
<comment type="similarity">
    <text evidence="6">Belongs to the peptidase M48 family.</text>
</comment>
<organism evidence="9 10">
    <name type="scientific">Sphingomonas kyeonggiensis</name>
    <dbReference type="NCBI Taxonomy" id="1268553"/>
    <lineage>
        <taxon>Bacteria</taxon>
        <taxon>Pseudomonadati</taxon>
        <taxon>Pseudomonadota</taxon>
        <taxon>Alphaproteobacteria</taxon>
        <taxon>Sphingomonadales</taxon>
        <taxon>Sphingomonadaceae</taxon>
        <taxon>Sphingomonas</taxon>
    </lineage>
</organism>
<name>A0A7W6NUD5_9SPHN</name>
<evidence type="ECO:0000256" key="2">
    <source>
        <dbReference type="ARBA" id="ARBA00022723"/>
    </source>
</evidence>
<dbReference type="GO" id="GO:0046872">
    <property type="term" value="F:metal ion binding"/>
    <property type="evidence" value="ECO:0007669"/>
    <property type="project" value="UniProtKB-KW"/>
</dbReference>
<feature type="signal peptide" evidence="7">
    <location>
        <begin position="1"/>
        <end position="22"/>
    </location>
</feature>
<dbReference type="SUPFAM" id="SSF50156">
    <property type="entry name" value="PDZ domain-like"/>
    <property type="match status" value="1"/>
</dbReference>
<dbReference type="InterPro" id="IPR036034">
    <property type="entry name" value="PDZ_sf"/>
</dbReference>